<dbReference type="GO" id="GO:0046983">
    <property type="term" value="F:protein dimerization activity"/>
    <property type="evidence" value="ECO:0007669"/>
    <property type="project" value="InterPro"/>
</dbReference>
<evidence type="ECO:0000313" key="3">
    <source>
        <dbReference type="EMBL" id="CAB5384782.1"/>
    </source>
</evidence>
<evidence type="ECO:0000259" key="2">
    <source>
        <dbReference type="Pfam" id="PF05699"/>
    </source>
</evidence>
<comment type="caution">
    <text evidence="3">The sequence shown here is derived from an EMBL/GenBank/DDBJ whole genome shotgun (WGS) entry which is preliminary data.</text>
</comment>
<proteinExistence type="predicted"/>
<dbReference type="Proteomes" id="UP000684084">
    <property type="component" value="Unassembled WGS sequence"/>
</dbReference>
<dbReference type="InterPro" id="IPR008906">
    <property type="entry name" value="HATC_C_dom"/>
</dbReference>
<evidence type="ECO:0000313" key="4">
    <source>
        <dbReference type="Proteomes" id="UP000684084"/>
    </source>
</evidence>
<dbReference type="OrthoDB" id="2444196at2759"/>
<protein>
    <recommendedName>
        <fullName evidence="2">HAT C-terminal dimerisation domain-containing protein</fullName>
    </recommendedName>
</protein>
<name>A0A916EFW8_9GLOM</name>
<feature type="domain" description="HAT C-terminal dimerisation" evidence="2">
    <location>
        <begin position="2"/>
        <end position="63"/>
    </location>
</feature>
<feature type="region of interest" description="Disordered" evidence="1">
    <location>
        <begin position="88"/>
        <end position="113"/>
    </location>
</feature>
<dbReference type="EMBL" id="CAGKOT010000052">
    <property type="protein sequence ID" value="CAB5384782.1"/>
    <property type="molecule type" value="Genomic_DNA"/>
</dbReference>
<dbReference type="Pfam" id="PF05699">
    <property type="entry name" value="Dimer_Tnp_hAT"/>
    <property type="match status" value="1"/>
</dbReference>
<gene>
    <name evidence="3" type="ORF">CHRIB12_LOCUS19010</name>
</gene>
<organism evidence="3 4">
    <name type="scientific">Rhizophagus irregularis</name>
    <dbReference type="NCBI Taxonomy" id="588596"/>
    <lineage>
        <taxon>Eukaryota</taxon>
        <taxon>Fungi</taxon>
        <taxon>Fungi incertae sedis</taxon>
        <taxon>Mucoromycota</taxon>
        <taxon>Glomeromycotina</taxon>
        <taxon>Glomeromycetes</taxon>
        <taxon>Glomerales</taxon>
        <taxon>Glomeraceae</taxon>
        <taxon>Rhizophagus</taxon>
    </lineage>
</organism>
<dbReference type="AlphaFoldDB" id="A0A916EFW8"/>
<accession>A0A916EFW8</accession>
<sequence>MPINWWNLLKSRYPLLSSVAIKVLSIPASSAVSERNWSTYNFIHSKLRNRMVIDRAEKLVYIYWNIRILRELEVPLTVKELIKSGVKMSDLESDDEKLGEESDKELEGDIDNNFETLTEYEESEFDLDLDD</sequence>
<reference evidence="3" key="1">
    <citation type="submission" date="2020-05" db="EMBL/GenBank/DDBJ databases">
        <authorList>
            <person name="Rincon C."/>
            <person name="Sanders R I."/>
            <person name="Robbins C."/>
            <person name="Chaturvedi A."/>
        </authorList>
    </citation>
    <scope>NUCLEOTIDE SEQUENCE</scope>
    <source>
        <strain evidence="3">CHB12</strain>
    </source>
</reference>
<evidence type="ECO:0000256" key="1">
    <source>
        <dbReference type="SAM" id="MobiDB-lite"/>
    </source>
</evidence>